<evidence type="ECO:0000256" key="14">
    <source>
        <dbReference type="ARBA" id="ARBA00023201"/>
    </source>
</evidence>
<name>A0ABT1TJA7_9GAMM</name>
<comment type="subunit">
    <text evidence="5 16">Heterotrimer of an alpha, a beta and a gamma subunit.</text>
</comment>
<dbReference type="NCBIfam" id="TIGR01195">
    <property type="entry name" value="oadG_fam"/>
    <property type="match status" value="1"/>
</dbReference>
<sequence>MNELMSSGIELMLLGMGIVYSFLAMLIVAIKLMSALVLRFFPEMSAGRHAGTHHGDDLGTIAAISAAVQQYRKKYQKND</sequence>
<evidence type="ECO:0000256" key="13">
    <source>
        <dbReference type="ARBA" id="ARBA00023136"/>
    </source>
</evidence>
<gene>
    <name evidence="16" type="primary">oadG</name>
    <name evidence="18" type="ORF">NP590_15660</name>
</gene>
<proteinExistence type="inferred from homology"/>
<comment type="similarity">
    <text evidence="4 16 17">Belongs to the OadG family.</text>
</comment>
<comment type="catalytic activity">
    <reaction evidence="15 16 17">
        <text>oxaloacetate + 2 Na(+)(in) + H(+) = pyruvate + 2 Na(+)(out) + CO2</text>
        <dbReference type="Rhea" id="RHEA:57724"/>
        <dbReference type="ChEBI" id="CHEBI:15361"/>
        <dbReference type="ChEBI" id="CHEBI:15378"/>
        <dbReference type="ChEBI" id="CHEBI:16452"/>
        <dbReference type="ChEBI" id="CHEBI:16526"/>
        <dbReference type="ChEBI" id="CHEBI:29101"/>
        <dbReference type="EC" id="7.2.4.2"/>
    </reaction>
</comment>
<keyword evidence="14 16" id="KW-0739">Sodium transport</keyword>
<evidence type="ECO:0000256" key="16">
    <source>
        <dbReference type="HAMAP-Rule" id="MF_00404"/>
    </source>
</evidence>
<keyword evidence="12 16" id="KW-0406">Ion transport</keyword>
<evidence type="ECO:0000256" key="7">
    <source>
        <dbReference type="ARBA" id="ARBA00022475"/>
    </source>
</evidence>
<dbReference type="Proteomes" id="UP001524499">
    <property type="component" value="Unassembled WGS sequence"/>
</dbReference>
<keyword evidence="6 16" id="KW-0813">Transport</keyword>
<evidence type="ECO:0000256" key="9">
    <source>
        <dbReference type="ARBA" id="ARBA00022967"/>
    </source>
</evidence>
<evidence type="ECO:0000256" key="17">
    <source>
        <dbReference type="RuleBase" id="RU004278"/>
    </source>
</evidence>
<dbReference type="Pfam" id="PF04277">
    <property type="entry name" value="OAD_gamma"/>
    <property type="match status" value="1"/>
</dbReference>
<evidence type="ECO:0000256" key="1">
    <source>
        <dbReference type="ARBA" id="ARBA00001959"/>
    </source>
</evidence>
<comment type="function">
    <text evidence="2 16 17">Catalyzes the decarboxylation of oxaloacetate coupled to Na(+) translocation.</text>
</comment>
<comment type="cofactor">
    <cofactor evidence="1 16 17">
        <name>Na(+)</name>
        <dbReference type="ChEBI" id="CHEBI:29101"/>
    </cofactor>
</comment>
<protein>
    <recommendedName>
        <fullName evidence="16">Probable oxaloacetate decarboxylase gamma chain</fullName>
        <ecNumber evidence="16">7.2.4.2</ecNumber>
    </recommendedName>
</protein>
<keyword evidence="7 16" id="KW-1003">Cell membrane</keyword>
<keyword evidence="8 16" id="KW-0812">Transmembrane</keyword>
<evidence type="ECO:0000256" key="12">
    <source>
        <dbReference type="ARBA" id="ARBA00023065"/>
    </source>
</evidence>
<accession>A0ABT1TJA7</accession>
<keyword evidence="10 16" id="KW-1133">Transmembrane helix</keyword>
<comment type="caution">
    <text evidence="18">The sequence shown here is derived from an EMBL/GenBank/DDBJ whole genome shotgun (WGS) entry which is preliminary data.</text>
</comment>
<keyword evidence="13 16" id="KW-0472">Membrane</keyword>
<evidence type="ECO:0000256" key="2">
    <source>
        <dbReference type="ARBA" id="ARBA00003002"/>
    </source>
</evidence>
<reference evidence="18 19" key="1">
    <citation type="submission" date="2022-07" db="EMBL/GenBank/DDBJ databases">
        <title>Methylomonas rivi sp. nov., Methylomonas rosea sp. nov., Methylomonas aureus sp. nov. and Methylomonas subterranea sp. nov., four novel methanotrophs isolated from a freshwater creek and the deep terrestrial subsurface.</title>
        <authorList>
            <person name="Abin C."/>
            <person name="Sankaranarayanan K."/>
            <person name="Garner C."/>
            <person name="Sindelar R."/>
            <person name="Kotary K."/>
            <person name="Garner R."/>
            <person name="Barclay S."/>
            <person name="Lawson P."/>
            <person name="Krumholz L."/>
        </authorList>
    </citation>
    <scope>NUCLEOTIDE SEQUENCE [LARGE SCALE GENOMIC DNA]</scope>
    <source>
        <strain evidence="18 19">SURF-2</strain>
    </source>
</reference>
<comment type="subcellular location">
    <subcellularLocation>
        <location evidence="3 16 17">Cell membrane</location>
        <topology evidence="3 16 17">Single-pass membrane protein</topology>
    </subcellularLocation>
</comment>
<evidence type="ECO:0000256" key="4">
    <source>
        <dbReference type="ARBA" id="ARBA00005844"/>
    </source>
</evidence>
<keyword evidence="9 16" id="KW-1278">Translocase</keyword>
<evidence type="ECO:0000256" key="3">
    <source>
        <dbReference type="ARBA" id="ARBA00004162"/>
    </source>
</evidence>
<dbReference type="InterPro" id="IPR005899">
    <property type="entry name" value="Na_pump_deCOase"/>
</dbReference>
<organism evidence="18 19">
    <name type="scientific">Methylomonas subterranea</name>
    <dbReference type="NCBI Taxonomy" id="2952225"/>
    <lineage>
        <taxon>Bacteria</taxon>
        <taxon>Pseudomonadati</taxon>
        <taxon>Pseudomonadota</taxon>
        <taxon>Gammaproteobacteria</taxon>
        <taxon>Methylococcales</taxon>
        <taxon>Methylococcaceae</taxon>
        <taxon>Methylomonas</taxon>
    </lineage>
</organism>
<evidence type="ECO:0000256" key="6">
    <source>
        <dbReference type="ARBA" id="ARBA00022448"/>
    </source>
</evidence>
<dbReference type="InterPro" id="IPR023424">
    <property type="entry name" value="OadG"/>
</dbReference>
<dbReference type="EC" id="7.2.4.2" evidence="16"/>
<evidence type="ECO:0000313" key="19">
    <source>
        <dbReference type="Proteomes" id="UP001524499"/>
    </source>
</evidence>
<evidence type="ECO:0000256" key="11">
    <source>
        <dbReference type="ARBA" id="ARBA00023053"/>
    </source>
</evidence>
<evidence type="ECO:0000313" key="18">
    <source>
        <dbReference type="EMBL" id="MCQ8105548.1"/>
    </source>
</evidence>
<dbReference type="HAMAP" id="MF_00404">
    <property type="entry name" value="OadG"/>
    <property type="match status" value="1"/>
</dbReference>
<keyword evidence="19" id="KW-1185">Reference proteome</keyword>
<dbReference type="EMBL" id="JANIBJ010000032">
    <property type="protein sequence ID" value="MCQ8105548.1"/>
    <property type="molecule type" value="Genomic_DNA"/>
</dbReference>
<evidence type="ECO:0000256" key="15">
    <source>
        <dbReference type="ARBA" id="ARBA00048176"/>
    </source>
</evidence>
<evidence type="ECO:0000256" key="10">
    <source>
        <dbReference type="ARBA" id="ARBA00022989"/>
    </source>
</evidence>
<keyword evidence="11 16" id="KW-0915">Sodium</keyword>
<dbReference type="RefSeq" id="WP_256603560.1">
    <property type="nucleotide sequence ID" value="NZ_JANIBJ010000032.1"/>
</dbReference>
<feature type="transmembrane region" description="Helical" evidence="16 17">
    <location>
        <begin position="12"/>
        <end position="38"/>
    </location>
</feature>
<evidence type="ECO:0000256" key="8">
    <source>
        <dbReference type="ARBA" id="ARBA00022692"/>
    </source>
</evidence>
<evidence type="ECO:0000256" key="5">
    <source>
        <dbReference type="ARBA" id="ARBA00011869"/>
    </source>
</evidence>